<dbReference type="EC" id="3.6.1.66" evidence="3"/>
<sequence>MYKVYIASWNEAKRKEIRAALSQIQGRLQLVDYNDVYDVEETGTTFEENALLKARHLSKHTQGIIVAEDSGLVVEALNGEPGVKTARFFSGTDHDRAHELQRRMASVSIEKRQAYFQSVVAVLFPDGTIKTTSGVLSGWISTAPIQAKAGYDGLFLLSNGKRLAQADDVYAFTHRQIALEQAKREIKHWLVGRHKHE</sequence>
<keyword evidence="4" id="KW-1185">Reference proteome</keyword>
<organism evidence="3 4">
    <name type="scientific">Shouchella xiaoxiensis</name>
    <dbReference type="NCBI Taxonomy" id="766895"/>
    <lineage>
        <taxon>Bacteria</taxon>
        <taxon>Bacillati</taxon>
        <taxon>Bacillota</taxon>
        <taxon>Bacilli</taxon>
        <taxon>Bacillales</taxon>
        <taxon>Bacillaceae</taxon>
        <taxon>Shouchella</taxon>
    </lineage>
</organism>
<accession>A0ABS2SYA2</accession>
<gene>
    <name evidence="3" type="ORF">JOC54_003804</name>
</gene>
<keyword evidence="2 3" id="KW-0378">Hydrolase</keyword>
<name>A0ABS2SYA2_9BACI</name>
<evidence type="ECO:0000313" key="4">
    <source>
        <dbReference type="Proteomes" id="UP001179280"/>
    </source>
</evidence>
<dbReference type="InterPro" id="IPR002637">
    <property type="entry name" value="RdgB/HAM1"/>
</dbReference>
<evidence type="ECO:0000256" key="2">
    <source>
        <dbReference type="ARBA" id="ARBA00022801"/>
    </source>
</evidence>
<dbReference type="PANTHER" id="PTHR11067:SF9">
    <property type="entry name" value="INOSINE TRIPHOSPHATE PYROPHOSPHATASE"/>
    <property type="match status" value="1"/>
</dbReference>
<dbReference type="Proteomes" id="UP001179280">
    <property type="component" value="Unassembled WGS sequence"/>
</dbReference>
<protein>
    <submittedName>
        <fullName evidence="3">XTP/dITP diphosphohydrolase</fullName>
        <ecNumber evidence="3">3.6.1.66</ecNumber>
    </submittedName>
</protein>
<comment type="similarity">
    <text evidence="1">Belongs to the HAM1 NTPase family.</text>
</comment>
<dbReference type="InterPro" id="IPR029001">
    <property type="entry name" value="ITPase-like_fam"/>
</dbReference>
<dbReference type="PANTHER" id="PTHR11067">
    <property type="entry name" value="INOSINE TRIPHOSPHATE PYROPHOSPHATASE/HAM1 PROTEIN"/>
    <property type="match status" value="1"/>
</dbReference>
<reference evidence="3" key="1">
    <citation type="submission" date="2021-01" db="EMBL/GenBank/DDBJ databases">
        <title>Genomic Encyclopedia of Type Strains, Phase IV (KMG-IV): sequencing the most valuable type-strain genomes for metagenomic binning, comparative biology and taxonomic classification.</title>
        <authorList>
            <person name="Goeker M."/>
        </authorList>
    </citation>
    <scope>NUCLEOTIDE SEQUENCE</scope>
    <source>
        <strain evidence="3">DSM 21943</strain>
    </source>
</reference>
<dbReference type="RefSeq" id="WP_204468147.1">
    <property type="nucleotide sequence ID" value="NZ_JAFBCV010000014.1"/>
</dbReference>
<evidence type="ECO:0000313" key="3">
    <source>
        <dbReference type="EMBL" id="MBM7840512.1"/>
    </source>
</evidence>
<dbReference type="SUPFAM" id="SSF52972">
    <property type="entry name" value="ITPase-like"/>
    <property type="match status" value="1"/>
</dbReference>
<comment type="caution">
    <text evidence="3">The sequence shown here is derived from an EMBL/GenBank/DDBJ whole genome shotgun (WGS) entry which is preliminary data.</text>
</comment>
<dbReference type="GO" id="GO:0036220">
    <property type="term" value="F:ITP diphosphatase activity"/>
    <property type="evidence" value="ECO:0007669"/>
    <property type="project" value="UniProtKB-EC"/>
</dbReference>
<dbReference type="CDD" id="cd00515">
    <property type="entry name" value="HAM1"/>
    <property type="match status" value="1"/>
</dbReference>
<dbReference type="EMBL" id="JAFBCV010000014">
    <property type="protein sequence ID" value="MBM7840512.1"/>
    <property type="molecule type" value="Genomic_DNA"/>
</dbReference>
<dbReference type="Gene3D" id="3.90.950.10">
    <property type="match status" value="1"/>
</dbReference>
<evidence type="ECO:0000256" key="1">
    <source>
        <dbReference type="ARBA" id="ARBA00008023"/>
    </source>
</evidence>
<proteinExistence type="inferred from homology"/>
<dbReference type="Pfam" id="PF01725">
    <property type="entry name" value="Ham1p_like"/>
    <property type="match status" value="1"/>
</dbReference>